<comment type="caution">
    <text evidence="2">The sequence shown here is derived from an EMBL/GenBank/DDBJ whole genome shotgun (WGS) entry which is preliminary data.</text>
</comment>
<protein>
    <submittedName>
        <fullName evidence="2">Uncharacterized protein</fullName>
    </submittedName>
</protein>
<name>A0ABQ8GA41_9PEZI</name>
<dbReference type="EMBL" id="JAGTJR010000017">
    <property type="protein sequence ID" value="KAH7046825.1"/>
    <property type="molecule type" value="Genomic_DNA"/>
</dbReference>
<proteinExistence type="predicted"/>
<dbReference type="Proteomes" id="UP000774617">
    <property type="component" value="Unassembled WGS sequence"/>
</dbReference>
<keyword evidence="3" id="KW-1185">Reference proteome</keyword>
<evidence type="ECO:0000256" key="1">
    <source>
        <dbReference type="SAM" id="SignalP"/>
    </source>
</evidence>
<feature type="chain" id="PRO_5045120588" evidence="1">
    <location>
        <begin position="20"/>
        <end position="178"/>
    </location>
</feature>
<sequence>MKTVWAISSALWCLAFAAAQSQGSSDEDWHRCQSDDECHAYCAGPAGTPPVGHCVTDLQPYKVCDCFVRPRRNPAEAAKAFKLTIVFAAKCRSDDECYPICNEKQYADEPAFDKAFRQNVDERTCLTTGTGGDTAYTYHGCFCQINTQQSCDRACSQGNGYPTKGLLANGECNCPVSD</sequence>
<evidence type="ECO:0000313" key="3">
    <source>
        <dbReference type="Proteomes" id="UP000774617"/>
    </source>
</evidence>
<gene>
    <name evidence="2" type="ORF">B0J12DRAFT_741782</name>
</gene>
<accession>A0ABQ8GA41</accession>
<evidence type="ECO:0000313" key="2">
    <source>
        <dbReference type="EMBL" id="KAH7046825.1"/>
    </source>
</evidence>
<organism evidence="2 3">
    <name type="scientific">Macrophomina phaseolina</name>
    <dbReference type="NCBI Taxonomy" id="35725"/>
    <lineage>
        <taxon>Eukaryota</taxon>
        <taxon>Fungi</taxon>
        <taxon>Dikarya</taxon>
        <taxon>Ascomycota</taxon>
        <taxon>Pezizomycotina</taxon>
        <taxon>Dothideomycetes</taxon>
        <taxon>Dothideomycetes incertae sedis</taxon>
        <taxon>Botryosphaeriales</taxon>
        <taxon>Botryosphaeriaceae</taxon>
        <taxon>Macrophomina</taxon>
    </lineage>
</organism>
<feature type="signal peptide" evidence="1">
    <location>
        <begin position="1"/>
        <end position="19"/>
    </location>
</feature>
<reference evidence="2 3" key="1">
    <citation type="journal article" date="2021" name="Nat. Commun.">
        <title>Genetic determinants of endophytism in the Arabidopsis root mycobiome.</title>
        <authorList>
            <person name="Mesny F."/>
            <person name="Miyauchi S."/>
            <person name="Thiergart T."/>
            <person name="Pickel B."/>
            <person name="Atanasova L."/>
            <person name="Karlsson M."/>
            <person name="Huettel B."/>
            <person name="Barry K.W."/>
            <person name="Haridas S."/>
            <person name="Chen C."/>
            <person name="Bauer D."/>
            <person name="Andreopoulos W."/>
            <person name="Pangilinan J."/>
            <person name="LaButti K."/>
            <person name="Riley R."/>
            <person name="Lipzen A."/>
            <person name="Clum A."/>
            <person name="Drula E."/>
            <person name="Henrissat B."/>
            <person name="Kohler A."/>
            <person name="Grigoriev I.V."/>
            <person name="Martin F.M."/>
            <person name="Hacquard S."/>
        </authorList>
    </citation>
    <scope>NUCLEOTIDE SEQUENCE [LARGE SCALE GENOMIC DNA]</scope>
    <source>
        <strain evidence="2 3">MPI-SDFR-AT-0080</strain>
    </source>
</reference>
<keyword evidence="1" id="KW-0732">Signal</keyword>